<dbReference type="Proteomes" id="UP000500953">
    <property type="component" value="Chromosome"/>
</dbReference>
<dbReference type="AlphaFoldDB" id="A0A6G9ZF31"/>
<evidence type="ECO:0000313" key="1">
    <source>
        <dbReference type="EMBL" id="QIS23706.1"/>
    </source>
</evidence>
<name>A0A6G9ZF31_9NOCA</name>
<dbReference type="InterPro" id="IPR029063">
    <property type="entry name" value="SAM-dependent_MTases_sf"/>
</dbReference>
<evidence type="ECO:0000313" key="2">
    <source>
        <dbReference type="Proteomes" id="UP000500953"/>
    </source>
</evidence>
<organism evidence="1 2">
    <name type="scientific">Nocardia terpenica</name>
    <dbReference type="NCBI Taxonomy" id="455432"/>
    <lineage>
        <taxon>Bacteria</taxon>
        <taxon>Bacillati</taxon>
        <taxon>Actinomycetota</taxon>
        <taxon>Actinomycetes</taxon>
        <taxon>Mycobacteriales</taxon>
        <taxon>Nocardiaceae</taxon>
        <taxon>Nocardia</taxon>
    </lineage>
</organism>
<sequence length="90" mass="9670">MIVGDRCSRPGTKALDPRIARSGRIHDYLLAGKDHYAADRAVGDQLIAQAPGYRILARGARLGFLRAVRTVVVEAGVRPPLHDTADGGRP</sequence>
<proteinExistence type="predicted"/>
<dbReference type="InterPro" id="IPR006764">
    <property type="entry name" value="SAM_dep_MeTrfase_SAV2177_type"/>
</dbReference>
<dbReference type="RefSeq" id="WP_167491024.1">
    <property type="nucleotide sequence ID" value="NZ_CP046173.1"/>
</dbReference>
<gene>
    <name evidence="1" type="ORF">F6W96_40940</name>
</gene>
<reference evidence="1 2" key="1">
    <citation type="journal article" date="2019" name="ACS Chem. Biol.">
        <title>Identification and Mobilization of a Cryptic Antibiotic Biosynthesis Gene Locus from a Human-Pathogenic Nocardia Isolate.</title>
        <authorList>
            <person name="Herisse M."/>
            <person name="Ishida K."/>
            <person name="Porter J.L."/>
            <person name="Howden B."/>
            <person name="Hertweck C."/>
            <person name="Stinear T.P."/>
            <person name="Pidot S.J."/>
        </authorList>
    </citation>
    <scope>NUCLEOTIDE SEQUENCE [LARGE SCALE GENOMIC DNA]</scope>
    <source>
        <strain evidence="1 2">AUSMDU00012715</strain>
    </source>
</reference>
<dbReference type="Gene3D" id="3.40.50.150">
    <property type="entry name" value="Vaccinia Virus protein VP39"/>
    <property type="match status" value="1"/>
</dbReference>
<dbReference type="Pfam" id="PF04672">
    <property type="entry name" value="Methyltransf_19"/>
    <property type="match status" value="1"/>
</dbReference>
<accession>A0A6G9ZF31</accession>
<protein>
    <submittedName>
        <fullName evidence="1">Uncharacterized protein</fullName>
    </submittedName>
</protein>
<dbReference type="EMBL" id="CP046173">
    <property type="protein sequence ID" value="QIS23706.1"/>
    <property type="molecule type" value="Genomic_DNA"/>
</dbReference>